<feature type="transmembrane region" description="Helical" evidence="12">
    <location>
        <begin position="129"/>
        <end position="147"/>
    </location>
</feature>
<keyword evidence="6 12" id="KW-0812">Transmembrane</keyword>
<feature type="transmembrane region" description="Helical" evidence="12">
    <location>
        <begin position="102"/>
        <end position="123"/>
    </location>
</feature>
<dbReference type="STRING" id="672.VV93_v1c20900"/>
<proteinExistence type="inferred from homology"/>
<feature type="transmembrane region" description="Helical" evidence="12">
    <location>
        <begin position="154"/>
        <end position="174"/>
    </location>
</feature>
<evidence type="ECO:0000256" key="1">
    <source>
        <dbReference type="ARBA" id="ARBA00004429"/>
    </source>
</evidence>
<evidence type="ECO:0000256" key="9">
    <source>
        <dbReference type="ARBA" id="ARBA00023136"/>
    </source>
</evidence>
<dbReference type="GO" id="GO:0005886">
    <property type="term" value="C:plasma membrane"/>
    <property type="evidence" value="ECO:0007669"/>
    <property type="project" value="UniProtKB-SubCell"/>
</dbReference>
<dbReference type="HOGENOM" id="CLU_007946_1_0_6"/>
<dbReference type="GO" id="GO:0006865">
    <property type="term" value="P:amino acid transport"/>
    <property type="evidence" value="ECO:0007669"/>
    <property type="project" value="UniProtKB-KW"/>
</dbReference>
<evidence type="ECO:0000313" key="14">
    <source>
        <dbReference type="Proteomes" id="UP000002675"/>
    </source>
</evidence>
<evidence type="ECO:0000256" key="5">
    <source>
        <dbReference type="ARBA" id="ARBA00022519"/>
    </source>
</evidence>
<evidence type="ECO:0000256" key="12">
    <source>
        <dbReference type="SAM" id="Phobius"/>
    </source>
</evidence>
<dbReference type="InterPro" id="IPR050367">
    <property type="entry name" value="APC_superfamily"/>
</dbReference>
<feature type="transmembrane region" description="Helical" evidence="12">
    <location>
        <begin position="331"/>
        <end position="350"/>
    </location>
</feature>
<evidence type="ECO:0000256" key="8">
    <source>
        <dbReference type="ARBA" id="ARBA00022989"/>
    </source>
</evidence>
<reference evidence="13 14" key="1">
    <citation type="journal article" date="2003" name="Genome Res.">
        <title>Comparative genome analysis of Vibrio vulnificus, a marine pathogen.</title>
        <authorList>
            <person name="Chen C.Y."/>
            <person name="Wu K.M."/>
            <person name="Chang Y.C."/>
            <person name="Chang C.H."/>
            <person name="Tsai H.C."/>
            <person name="Liao T.L."/>
            <person name="Liu Y.M."/>
            <person name="Chen H.J."/>
            <person name="Shen A.B."/>
            <person name="Li J.C."/>
            <person name="Su T.L."/>
            <person name="Shao C.P."/>
            <person name="Lee C.T."/>
            <person name="Hor L.I."/>
            <person name="Tsai S.F."/>
        </authorList>
    </citation>
    <scope>NUCLEOTIDE SEQUENCE [LARGE SCALE GENOMIC DNA]</scope>
    <source>
        <strain evidence="13 14">YJ016</strain>
    </source>
</reference>
<dbReference type="AlphaFoldDB" id="Q7MIY1"/>
<dbReference type="PANTHER" id="PTHR42770:SF5">
    <property type="entry name" value="CADAVERINE_LYSINE ANTIPORTER"/>
    <property type="match status" value="1"/>
</dbReference>
<evidence type="ECO:0000256" key="6">
    <source>
        <dbReference type="ARBA" id="ARBA00022692"/>
    </source>
</evidence>
<comment type="catalytic activity">
    <reaction evidence="10">
        <text>cadaverine(in) + L-lysine(out) = cadaverine(out) + L-lysine(in)</text>
        <dbReference type="Rhea" id="RHEA:28895"/>
        <dbReference type="ChEBI" id="CHEBI:32551"/>
        <dbReference type="ChEBI" id="CHEBI:58384"/>
    </reaction>
    <physiologicalReaction direction="left-to-right" evidence="10">
        <dbReference type="Rhea" id="RHEA:28896"/>
    </physiologicalReaction>
</comment>
<feature type="transmembrane region" description="Helical" evidence="12">
    <location>
        <begin position="194"/>
        <end position="216"/>
    </location>
</feature>
<keyword evidence="5" id="KW-0997">Cell inner membrane</keyword>
<feature type="transmembrane region" description="Helical" evidence="12">
    <location>
        <begin position="362"/>
        <end position="381"/>
    </location>
</feature>
<feature type="transmembrane region" description="Helical" evidence="12">
    <location>
        <begin position="281"/>
        <end position="300"/>
    </location>
</feature>
<dbReference type="eggNOG" id="COG0531">
    <property type="taxonomic scope" value="Bacteria"/>
</dbReference>
<evidence type="ECO:0000256" key="2">
    <source>
        <dbReference type="ARBA" id="ARBA00008220"/>
    </source>
</evidence>
<evidence type="ECO:0000256" key="4">
    <source>
        <dbReference type="ARBA" id="ARBA00022475"/>
    </source>
</evidence>
<keyword evidence="9 12" id="KW-0472">Membrane</keyword>
<evidence type="ECO:0000256" key="7">
    <source>
        <dbReference type="ARBA" id="ARBA00022970"/>
    </source>
</evidence>
<comment type="similarity">
    <text evidence="2">Belongs to the amino acid-polyamine-organocation (APC) superfamily. Basic amino acid/polyamine antiporter (APA) (TC 2.A.3.2) family.</text>
</comment>
<dbReference type="Pfam" id="PF13520">
    <property type="entry name" value="AA_permease_2"/>
    <property type="match status" value="1"/>
</dbReference>
<dbReference type="FunFam" id="1.20.1740.10:FF:000020">
    <property type="entry name" value="Putative cadaverine/lysine antiporter CadB"/>
    <property type="match status" value="1"/>
</dbReference>
<gene>
    <name evidence="13" type="ordered locus">VV2382</name>
</gene>
<organism evidence="13 14">
    <name type="scientific">Vibrio vulnificus (strain YJ016)</name>
    <dbReference type="NCBI Taxonomy" id="196600"/>
    <lineage>
        <taxon>Bacteria</taxon>
        <taxon>Pseudomonadati</taxon>
        <taxon>Pseudomonadota</taxon>
        <taxon>Gammaproteobacteria</taxon>
        <taxon>Vibrionales</taxon>
        <taxon>Vibrionaceae</taxon>
        <taxon>Vibrio</taxon>
    </lineage>
</organism>
<feature type="transmembrane region" description="Helical" evidence="12">
    <location>
        <begin position="416"/>
        <end position="432"/>
    </location>
</feature>
<keyword evidence="8 12" id="KW-1133">Transmembrane helix</keyword>
<evidence type="ECO:0000256" key="11">
    <source>
        <dbReference type="ARBA" id="ARBA00071342"/>
    </source>
</evidence>
<dbReference type="GO" id="GO:0022857">
    <property type="term" value="F:transmembrane transporter activity"/>
    <property type="evidence" value="ECO:0007669"/>
    <property type="project" value="InterPro"/>
</dbReference>
<sequence length="452" mass="47629">MNRVGDVMSSNTKKIGLIACTGVVAGNMMGSGIALLPSTLASVGSISIFSWAICIVGALSLAFVFARLATKNPQEGGPIAYAGEVSPVFGFQTGVLYYHANWIGNLAIAITGVSYLSVFFPVLNDPIPAGLATIASVWVFTLVNLLGGSWVSRLCTVGLVLILVPVLGTALFGWTHFDSAIYSQNWNVSAGSDGHAIITAVLICLWSFVGVESAAVSSGMVENPKRTVPLATMLGTAIAGVIYVLSTQMISGMFPASEVAASGAPFALATTELFGSWTAPFVSAFTALACFTSLGSWMMLVSEAGKRAANDGNFPKVFGETDKNGVPKKGLVIASSMMTMLMLVLMFFSSETAHASDMFNQLTTDAVLLTMLPYFYSSINLIRFEGMTTRNTFVMLFSGIASLFCMVALAGAEGSTLTATFIMSLIILMFYSKKTGLAQYMAAHPEEASAQH</sequence>
<comment type="subcellular location">
    <subcellularLocation>
        <location evidence="1">Cell inner membrane</location>
        <topology evidence="1">Multi-pass membrane protein</topology>
    </subcellularLocation>
</comment>
<name>Q7MIY1_VIBVY</name>
<evidence type="ECO:0000256" key="10">
    <source>
        <dbReference type="ARBA" id="ARBA00051665"/>
    </source>
</evidence>
<accession>Q7MIY1</accession>
<keyword evidence="7" id="KW-0029">Amino-acid transport</keyword>
<feature type="transmembrane region" description="Helical" evidence="12">
    <location>
        <begin position="393"/>
        <end position="410"/>
    </location>
</feature>
<feature type="transmembrane region" description="Helical" evidence="12">
    <location>
        <begin position="228"/>
        <end position="246"/>
    </location>
</feature>
<dbReference type="PANTHER" id="PTHR42770">
    <property type="entry name" value="AMINO ACID TRANSPORTER-RELATED"/>
    <property type="match status" value="1"/>
</dbReference>
<dbReference type="KEGG" id="vvy:VV2382"/>
<dbReference type="Proteomes" id="UP000002675">
    <property type="component" value="Chromosome I"/>
</dbReference>
<evidence type="ECO:0000256" key="3">
    <source>
        <dbReference type="ARBA" id="ARBA00022448"/>
    </source>
</evidence>
<dbReference type="InterPro" id="IPR002293">
    <property type="entry name" value="AA/rel_permease1"/>
</dbReference>
<dbReference type="Gene3D" id="1.20.1740.10">
    <property type="entry name" value="Amino acid/polyamine transporter I"/>
    <property type="match status" value="1"/>
</dbReference>
<dbReference type="PIRSF" id="PIRSF006060">
    <property type="entry name" value="AA_transporter"/>
    <property type="match status" value="1"/>
</dbReference>
<keyword evidence="4" id="KW-1003">Cell membrane</keyword>
<evidence type="ECO:0000313" key="13">
    <source>
        <dbReference type="EMBL" id="BAC95146.1"/>
    </source>
</evidence>
<protein>
    <recommendedName>
        <fullName evidence="11">Cadaverine/lysine antiporter</fullName>
    </recommendedName>
</protein>
<feature type="transmembrane region" description="Helical" evidence="12">
    <location>
        <begin position="48"/>
        <end position="66"/>
    </location>
</feature>
<dbReference type="NCBIfam" id="NF007754">
    <property type="entry name" value="PRK10435.1"/>
    <property type="match status" value="1"/>
</dbReference>
<keyword evidence="3" id="KW-0813">Transport</keyword>
<dbReference type="EMBL" id="BA000037">
    <property type="protein sequence ID" value="BAC95146.1"/>
    <property type="molecule type" value="Genomic_DNA"/>
</dbReference>
<feature type="transmembrane region" description="Helical" evidence="12">
    <location>
        <begin position="15"/>
        <end position="36"/>
    </location>
</feature>